<proteinExistence type="predicted"/>
<evidence type="ECO:0000259" key="6">
    <source>
        <dbReference type="PROSITE" id="PS51194"/>
    </source>
</evidence>
<keyword evidence="3 7" id="KW-0347">Helicase</keyword>
<dbReference type="SMART" id="SM00490">
    <property type="entry name" value="HELICc"/>
    <property type="match status" value="1"/>
</dbReference>
<dbReference type="CDD" id="cd18791">
    <property type="entry name" value="SF2_C_RHA"/>
    <property type="match status" value="1"/>
</dbReference>
<dbReference type="Proteomes" id="UP000645966">
    <property type="component" value="Unassembled WGS sequence"/>
</dbReference>
<dbReference type="Gene3D" id="1.20.120.1080">
    <property type="match status" value="1"/>
</dbReference>
<keyword evidence="2" id="KW-0378">Hydrolase</keyword>
<name>A0A934M947_9CORY</name>
<dbReference type="SUPFAM" id="SSF52540">
    <property type="entry name" value="P-loop containing nucleoside triphosphate hydrolases"/>
    <property type="match status" value="1"/>
</dbReference>
<organism evidence="7 8">
    <name type="scientific">Corynebacterium meridianum</name>
    <dbReference type="NCBI Taxonomy" id="2765363"/>
    <lineage>
        <taxon>Bacteria</taxon>
        <taxon>Bacillati</taxon>
        <taxon>Actinomycetota</taxon>
        <taxon>Actinomycetes</taxon>
        <taxon>Mycobacteriales</taxon>
        <taxon>Corynebacteriaceae</taxon>
        <taxon>Corynebacterium</taxon>
    </lineage>
</organism>
<dbReference type="InterPro" id="IPR048333">
    <property type="entry name" value="HA2_WH"/>
</dbReference>
<evidence type="ECO:0000256" key="2">
    <source>
        <dbReference type="ARBA" id="ARBA00022801"/>
    </source>
</evidence>
<reference evidence="7" key="1">
    <citation type="submission" date="2020-12" db="EMBL/GenBank/DDBJ databases">
        <title>Genome public.</title>
        <authorList>
            <person name="Sun Q."/>
        </authorList>
    </citation>
    <scope>NUCLEOTIDE SEQUENCE</scope>
    <source>
        <strain evidence="7">CCM 8863</strain>
    </source>
</reference>
<comment type="caution">
    <text evidence="7">The sequence shown here is derived from an EMBL/GenBank/DDBJ whole genome shotgun (WGS) entry which is preliminary data.</text>
</comment>
<dbReference type="PROSITE" id="PS51194">
    <property type="entry name" value="HELICASE_CTER"/>
    <property type="match status" value="1"/>
</dbReference>
<feature type="domain" description="Helicase C-terminal" evidence="6">
    <location>
        <begin position="213"/>
        <end position="375"/>
    </location>
</feature>
<keyword evidence="4" id="KW-0067">ATP-binding</keyword>
<feature type="domain" description="Helicase ATP-binding" evidence="5">
    <location>
        <begin position="23"/>
        <end position="168"/>
    </location>
</feature>
<keyword evidence="8" id="KW-1185">Reference proteome</keyword>
<protein>
    <submittedName>
        <fullName evidence="7">ATP-dependent helicase HrpB</fullName>
    </submittedName>
</protein>
<gene>
    <name evidence="7" type="primary">hrpB</name>
    <name evidence="7" type="ORF">JDV75_08560</name>
</gene>
<evidence type="ECO:0000256" key="4">
    <source>
        <dbReference type="ARBA" id="ARBA00022840"/>
    </source>
</evidence>
<dbReference type="InterPro" id="IPR007502">
    <property type="entry name" value="Helicase-assoc_dom"/>
</dbReference>
<evidence type="ECO:0000256" key="1">
    <source>
        <dbReference type="ARBA" id="ARBA00022741"/>
    </source>
</evidence>
<dbReference type="GO" id="GO:0004386">
    <property type="term" value="F:helicase activity"/>
    <property type="evidence" value="ECO:0007669"/>
    <property type="project" value="UniProtKB-KW"/>
</dbReference>
<keyword evidence="1" id="KW-0547">Nucleotide-binding</keyword>
<dbReference type="InterPro" id="IPR001650">
    <property type="entry name" value="Helicase_C-like"/>
</dbReference>
<accession>A0A934M947</accession>
<dbReference type="SMART" id="SM00847">
    <property type="entry name" value="HA2"/>
    <property type="match status" value="1"/>
</dbReference>
<dbReference type="GO" id="GO:0016787">
    <property type="term" value="F:hydrolase activity"/>
    <property type="evidence" value="ECO:0007669"/>
    <property type="project" value="UniProtKB-KW"/>
</dbReference>
<evidence type="ECO:0000259" key="5">
    <source>
        <dbReference type="PROSITE" id="PS51192"/>
    </source>
</evidence>
<dbReference type="InterPro" id="IPR010225">
    <property type="entry name" value="HrpB"/>
</dbReference>
<dbReference type="RefSeq" id="WP_198738840.1">
    <property type="nucleotide sequence ID" value="NZ_JAEIOS010000013.1"/>
</dbReference>
<dbReference type="GO" id="GO:0003676">
    <property type="term" value="F:nucleic acid binding"/>
    <property type="evidence" value="ECO:0007669"/>
    <property type="project" value="InterPro"/>
</dbReference>
<dbReference type="InterPro" id="IPR011545">
    <property type="entry name" value="DEAD/DEAH_box_helicase_dom"/>
</dbReference>
<dbReference type="InterPro" id="IPR014001">
    <property type="entry name" value="Helicase_ATP-bd"/>
</dbReference>
<evidence type="ECO:0000313" key="8">
    <source>
        <dbReference type="Proteomes" id="UP000645966"/>
    </source>
</evidence>
<evidence type="ECO:0000256" key="3">
    <source>
        <dbReference type="ARBA" id="ARBA00022806"/>
    </source>
</evidence>
<dbReference type="InterPro" id="IPR027417">
    <property type="entry name" value="P-loop_NTPase"/>
</dbReference>
<dbReference type="Pfam" id="PF08482">
    <property type="entry name" value="HrpB_C"/>
    <property type="match status" value="1"/>
</dbReference>
<sequence length="808" mass="84977">MSPFDLTRIGAGLAAATAVGTLGDALAGTGACVVQAPPGTGKTTLVPPALANITGGKVVVTAPRRVAVRAAARRLAQLDGSEVGDRVGFTVRGEHHAGSRVQFVTPGVLLRRLLADPELRGVDAVALDEVHERQLDTDLLVGMLTELHQLRDDLVLTAMSATIDADTFAGLIGGPVVSTEAVTHPLDVRYVPGGTRLGARGVEWTFLDHVARVSVDAVAELGHSALVFVPGAREVDRVVATVSDLAPRVPVLPLHGQLSSAAQDAALTPSDRPRIVVATSIAESSLTVPGVRIVVDSGLARAPRRDASRGMTGLVTTTCAASSADQRAGRAGREGPGTVLRCYEPRVYSSMQPHITPEIATSDLTQAALQLASWGTPRGGGLPLVDAPPTAAITGAEDVLRRLGAVDDDGSATPFGRRLAGIPAGPRLARALLLTVPLLGERAARTVALLADQPRGDITAQARAERGRLGRETTRLMRLARGAEPGTGYPTTHPEGLVTALAHPEQVARRTGGDWLLASGTRATLPGGTGLDDAEWLAVAEVTRTTAREGRTGAVIRAAARLDEETALAVVGVSETVTATLEGGRIRARKVRRAGAIELSSTPTSVDRRHASEAIAEGLRTEGLGVFTFSAAATDLRDRLAWLHTHVGDPWPSVAEEDLLANLDAWLAPDLEHIARGTPPGKIDMHAALRRLLPWPEAAQLDELVPRRLTVPSGHSHAVDYSGEKPVVACKLQECFGLAESPRITGVPVLFHLLSPAGRPLAVTDDLASFWSGPYSGVRADMRGRYPKHPWPEDPWSATATARTKRRM</sequence>
<dbReference type="PANTHER" id="PTHR43519:SF1">
    <property type="entry name" value="ATP-DEPENDENT RNA HELICASE HRPB"/>
    <property type="match status" value="1"/>
</dbReference>
<dbReference type="Pfam" id="PF00271">
    <property type="entry name" value="Helicase_C"/>
    <property type="match status" value="1"/>
</dbReference>
<dbReference type="PROSITE" id="PS51192">
    <property type="entry name" value="HELICASE_ATP_BIND_1"/>
    <property type="match status" value="1"/>
</dbReference>
<dbReference type="Pfam" id="PF04408">
    <property type="entry name" value="WHD_HA2"/>
    <property type="match status" value="1"/>
</dbReference>
<dbReference type="PIRSF" id="PIRSF005496">
    <property type="entry name" value="ATP_hel_hrpB"/>
    <property type="match status" value="1"/>
</dbReference>
<dbReference type="PANTHER" id="PTHR43519">
    <property type="entry name" value="ATP-DEPENDENT RNA HELICASE HRPB"/>
    <property type="match status" value="1"/>
</dbReference>
<dbReference type="Gene3D" id="3.40.50.300">
    <property type="entry name" value="P-loop containing nucleotide triphosphate hydrolases"/>
    <property type="match status" value="2"/>
</dbReference>
<dbReference type="NCBIfam" id="TIGR01970">
    <property type="entry name" value="DEAH_box_HrpB"/>
    <property type="match status" value="1"/>
</dbReference>
<dbReference type="EMBL" id="JAEIOS010000013">
    <property type="protein sequence ID" value="MBI8989810.1"/>
    <property type="molecule type" value="Genomic_DNA"/>
</dbReference>
<dbReference type="Pfam" id="PF00270">
    <property type="entry name" value="DEAD"/>
    <property type="match status" value="1"/>
</dbReference>
<dbReference type="AlphaFoldDB" id="A0A934M947"/>
<dbReference type="InterPro" id="IPR013689">
    <property type="entry name" value="RNA_helicase_ATP-dep_HrpB_C"/>
</dbReference>
<evidence type="ECO:0000313" key="7">
    <source>
        <dbReference type="EMBL" id="MBI8989810.1"/>
    </source>
</evidence>
<dbReference type="GO" id="GO:0005524">
    <property type="term" value="F:ATP binding"/>
    <property type="evidence" value="ECO:0007669"/>
    <property type="project" value="UniProtKB-KW"/>
</dbReference>
<dbReference type="SMART" id="SM00487">
    <property type="entry name" value="DEXDc"/>
    <property type="match status" value="1"/>
</dbReference>